<sequence>MSKVHENVGLFNECNHKWTIPEWSKIPLKAILNSQGFNVGNHEWTVQLEKGSSSYPEHIGIFVMSMGKYSTSDKGDSTEKIKVSLSIIKSGMKSIDKGFSHDFEFKGGSSYGREYQKVTTLQNLQKYLTNDRLTLSIGLAIEQKNKNSLDGPRPYPKPQPLKFYDQDFKDFQDVTIHVFKDEIDESEEIESTEGLTSDEKATIHSHKFILAAESPWFRDIFLSGMKESTENEVKIRGVDPIIFQLIFDFSYGRNIYINDSTHCINILKVADRFQSKRIKDYAFSCLRAQINKSNIFDIWEASDLYDCDETRALCEENMKSSYPDIFMSPGWLSANDKCAISAIKIDGLQGIIDETRFYKAVLARREFAIQAVINLRKAKEKESEEKIAKAPHVTPTPSNVNIYEEIQKEAKDIKEDDKDNSCNSDTQTKTETERLERLENIRWEKYIKEELEAIQKHFEIMIRNIRFHQMETEFLANTVRKERAVMQIPGIKDIIFEAYRDKTFLGKKELSKKYKSRSIESK</sequence>
<dbReference type="InterPro" id="IPR008974">
    <property type="entry name" value="TRAF-like"/>
</dbReference>
<dbReference type="InterPro" id="IPR000210">
    <property type="entry name" value="BTB/POZ_dom"/>
</dbReference>
<accession>A0ABR3AYV3</accession>
<reference evidence="5 6" key="1">
    <citation type="submission" date="2024-04" db="EMBL/GenBank/DDBJ databases">
        <title>Symmetric and asymmetric DNA N6-adenine methylation regulates different biological responses in Mucorales.</title>
        <authorList>
            <consortium name="Lawrence Berkeley National Laboratory"/>
            <person name="Lax C."/>
            <person name="Mondo S.J."/>
            <person name="Osorio-Concepcion M."/>
            <person name="Muszewska A."/>
            <person name="Corrochano-Luque M."/>
            <person name="Gutierrez G."/>
            <person name="Riley R."/>
            <person name="Lipzen A."/>
            <person name="Guo J."/>
            <person name="Hundley H."/>
            <person name="Amirebrahimi M."/>
            <person name="Ng V."/>
            <person name="Lorenzo-Gutierrez D."/>
            <person name="Binder U."/>
            <person name="Yang J."/>
            <person name="Song Y."/>
            <person name="Canovas D."/>
            <person name="Navarro E."/>
            <person name="Freitag M."/>
            <person name="Gabaldon T."/>
            <person name="Grigoriev I.V."/>
            <person name="Corrochano L.M."/>
            <person name="Nicolas F.E."/>
            <person name="Garre V."/>
        </authorList>
    </citation>
    <scope>NUCLEOTIDE SEQUENCE [LARGE SCALE GENOMIC DNA]</scope>
    <source>
        <strain evidence="5 6">L51</strain>
    </source>
</reference>
<organism evidence="5 6">
    <name type="scientific">Phycomyces blakesleeanus</name>
    <dbReference type="NCBI Taxonomy" id="4837"/>
    <lineage>
        <taxon>Eukaryota</taxon>
        <taxon>Fungi</taxon>
        <taxon>Fungi incertae sedis</taxon>
        <taxon>Mucoromycota</taxon>
        <taxon>Mucoromycotina</taxon>
        <taxon>Mucoromycetes</taxon>
        <taxon>Mucorales</taxon>
        <taxon>Phycomycetaceae</taxon>
        <taxon>Phycomyces</taxon>
    </lineage>
</organism>
<comment type="caution">
    <text evidence="5">The sequence shown here is derived from an EMBL/GenBank/DDBJ whole genome shotgun (WGS) entry which is preliminary data.</text>
</comment>
<dbReference type="Gene3D" id="1.25.40.420">
    <property type="match status" value="1"/>
</dbReference>
<dbReference type="CDD" id="cd00121">
    <property type="entry name" value="MATH"/>
    <property type="match status" value="1"/>
</dbReference>
<dbReference type="InterPro" id="IPR002083">
    <property type="entry name" value="MATH/TRAF_dom"/>
</dbReference>
<dbReference type="InterPro" id="IPR011333">
    <property type="entry name" value="SKP1/BTB/POZ_sf"/>
</dbReference>
<dbReference type="SUPFAM" id="SSF54695">
    <property type="entry name" value="POZ domain"/>
    <property type="match status" value="1"/>
</dbReference>
<dbReference type="PROSITE" id="PS50097">
    <property type="entry name" value="BTB"/>
    <property type="match status" value="1"/>
</dbReference>
<keyword evidence="2" id="KW-0677">Repeat</keyword>
<gene>
    <name evidence="5" type="ORF">J3Q64DRAFT_1098190</name>
</gene>
<dbReference type="Pfam" id="PF00651">
    <property type="entry name" value="BTB"/>
    <property type="match status" value="1"/>
</dbReference>
<feature type="domain" description="MATH" evidence="4">
    <location>
        <begin position="13"/>
        <end position="139"/>
    </location>
</feature>
<proteinExistence type="predicted"/>
<dbReference type="Gene3D" id="3.30.710.10">
    <property type="entry name" value="Potassium Channel Kv1.1, Chain A"/>
    <property type="match status" value="1"/>
</dbReference>
<evidence type="ECO:0000259" key="3">
    <source>
        <dbReference type="PROSITE" id="PS50097"/>
    </source>
</evidence>
<evidence type="ECO:0000256" key="1">
    <source>
        <dbReference type="ARBA" id="ARBA00022441"/>
    </source>
</evidence>
<dbReference type="SUPFAM" id="SSF49599">
    <property type="entry name" value="TRAF domain-like"/>
    <property type="match status" value="1"/>
</dbReference>
<dbReference type="CDD" id="cd18186">
    <property type="entry name" value="BTB_POZ_ZBTB_KLHL-like"/>
    <property type="match status" value="1"/>
</dbReference>
<dbReference type="SMART" id="SM00225">
    <property type="entry name" value="BTB"/>
    <property type="match status" value="1"/>
</dbReference>
<dbReference type="CDD" id="cd14733">
    <property type="entry name" value="BACK"/>
    <property type="match status" value="1"/>
</dbReference>
<evidence type="ECO:0000313" key="5">
    <source>
        <dbReference type="EMBL" id="KAL0085347.1"/>
    </source>
</evidence>
<dbReference type="PROSITE" id="PS50144">
    <property type="entry name" value="MATH"/>
    <property type="match status" value="1"/>
</dbReference>
<dbReference type="EMBL" id="JBCLYO010000010">
    <property type="protein sequence ID" value="KAL0085347.1"/>
    <property type="molecule type" value="Genomic_DNA"/>
</dbReference>
<evidence type="ECO:0008006" key="7">
    <source>
        <dbReference type="Google" id="ProtNLM"/>
    </source>
</evidence>
<keyword evidence="1" id="KW-0880">Kelch repeat</keyword>
<evidence type="ECO:0000256" key="2">
    <source>
        <dbReference type="ARBA" id="ARBA00022737"/>
    </source>
</evidence>
<dbReference type="Proteomes" id="UP001448207">
    <property type="component" value="Unassembled WGS sequence"/>
</dbReference>
<dbReference type="PANTHER" id="PTHR24412">
    <property type="entry name" value="KELCH PROTEIN"/>
    <property type="match status" value="1"/>
</dbReference>
<feature type="domain" description="BTB" evidence="3">
    <location>
        <begin position="172"/>
        <end position="259"/>
    </location>
</feature>
<keyword evidence="6" id="KW-1185">Reference proteome</keyword>
<dbReference type="Pfam" id="PF22486">
    <property type="entry name" value="MATH_2"/>
    <property type="match status" value="1"/>
</dbReference>
<dbReference type="Gene3D" id="2.60.210.10">
    <property type="entry name" value="Apoptosis, Tumor Necrosis Factor Receptor Associated Protein 2, Chain A"/>
    <property type="match status" value="1"/>
</dbReference>
<protein>
    <recommendedName>
        <fullName evidence="7">BTB domain-containing protein</fullName>
    </recommendedName>
</protein>
<dbReference type="PANTHER" id="PTHR24412:SF489">
    <property type="entry name" value="RING FINGER DOMAIN AND KELCH REPEAT-CONTAINING PROTEIN DDB_G0271372"/>
    <property type="match status" value="1"/>
</dbReference>
<evidence type="ECO:0000313" key="6">
    <source>
        <dbReference type="Proteomes" id="UP001448207"/>
    </source>
</evidence>
<evidence type="ECO:0000259" key="4">
    <source>
        <dbReference type="PROSITE" id="PS50144"/>
    </source>
</evidence>
<name>A0ABR3AYV3_PHYBL</name>